<dbReference type="InterPro" id="IPR003737">
    <property type="entry name" value="GlcNAc_PI_deacetylase-related"/>
</dbReference>
<proteinExistence type="predicted"/>
<protein>
    <submittedName>
        <fullName evidence="1">PIG-L domain-containing protein</fullName>
    </submittedName>
</protein>
<reference evidence="1" key="1">
    <citation type="journal article" date="2023" name="Int. J. Syst. Evol. Microbiol.">
        <title>Mesoterricola silvestris gen. nov., sp. nov., Mesoterricola sediminis sp. nov., Geothrix oryzae sp. nov., Geothrix edaphica sp. nov., Geothrix rubra sp. nov., and Geothrix limicola sp. nov., six novel members of Acidobacteriota isolated from soils.</title>
        <authorList>
            <person name="Itoh H."/>
            <person name="Sugisawa Y."/>
            <person name="Mise K."/>
            <person name="Xu Z."/>
            <person name="Kuniyasu M."/>
            <person name="Ushijima N."/>
            <person name="Kawano K."/>
            <person name="Kobayashi E."/>
            <person name="Shiratori Y."/>
            <person name="Masuda Y."/>
            <person name="Senoo K."/>
        </authorList>
    </citation>
    <scope>NUCLEOTIDE SEQUENCE</scope>
    <source>
        <strain evidence="1">W786</strain>
    </source>
</reference>
<organism evidence="1 2">
    <name type="scientific">Mesoterricola sediminis</name>
    <dbReference type="NCBI Taxonomy" id="2927980"/>
    <lineage>
        <taxon>Bacteria</taxon>
        <taxon>Pseudomonadati</taxon>
        <taxon>Acidobacteriota</taxon>
        <taxon>Holophagae</taxon>
        <taxon>Holophagales</taxon>
        <taxon>Holophagaceae</taxon>
        <taxon>Mesoterricola</taxon>
    </lineage>
</organism>
<dbReference type="AlphaFoldDB" id="A0AA48H0X1"/>
<accession>A0AA48H0X1</accession>
<gene>
    <name evidence="1" type="ORF">METESE_04090</name>
</gene>
<evidence type="ECO:0000313" key="1">
    <source>
        <dbReference type="EMBL" id="BDU75451.1"/>
    </source>
</evidence>
<dbReference type="Proteomes" id="UP001228113">
    <property type="component" value="Chromosome"/>
</dbReference>
<dbReference type="EMBL" id="AP027081">
    <property type="protein sequence ID" value="BDU75451.1"/>
    <property type="molecule type" value="Genomic_DNA"/>
</dbReference>
<keyword evidence="2" id="KW-1185">Reference proteome</keyword>
<name>A0AA48H0X1_9BACT</name>
<dbReference type="InterPro" id="IPR024078">
    <property type="entry name" value="LmbE-like_dom_sf"/>
</dbReference>
<dbReference type="RefSeq" id="WP_316410969.1">
    <property type="nucleotide sequence ID" value="NZ_AP027081.1"/>
</dbReference>
<dbReference type="Gene3D" id="3.40.50.10320">
    <property type="entry name" value="LmbE-like"/>
    <property type="match status" value="1"/>
</dbReference>
<evidence type="ECO:0000313" key="2">
    <source>
        <dbReference type="Proteomes" id="UP001228113"/>
    </source>
</evidence>
<dbReference type="Pfam" id="PF02585">
    <property type="entry name" value="PIG-L"/>
    <property type="match status" value="1"/>
</dbReference>
<dbReference type="KEGG" id="msea:METESE_04090"/>
<dbReference type="SUPFAM" id="SSF102588">
    <property type="entry name" value="LmbE-like"/>
    <property type="match status" value="1"/>
</dbReference>
<sequence>MSRLVKLVVAPHADDEVLGAGGAMARWAGEGHAVHVVVATRGYPPLFAPEAEARCREEAVQAHRRLGVATTRFLDLPAAGLDTLQHRELNARLLTCLQDLAPDELYLPFVGDLHRDHQLVFLSALVAGRPSGPVYPHRIYAYETLSETNWNAPYLSPAFTPNHFVDIGPTLDAKLEAFALFRSQVKEPPHERSLMALRALAVLRGATVGLPAAEAFVTIRTVA</sequence>